<comment type="caution">
    <text evidence="4">The sequence shown here is derived from an EMBL/GenBank/DDBJ whole genome shotgun (WGS) entry which is preliminary data.</text>
</comment>
<name>A0A365GX98_9ACTN</name>
<dbReference type="OrthoDB" id="3701119at2"/>
<keyword evidence="1" id="KW-0175">Coiled coil</keyword>
<evidence type="ECO:0008006" key="6">
    <source>
        <dbReference type="Google" id="ProtNLM"/>
    </source>
</evidence>
<reference evidence="4 5" key="1">
    <citation type="submission" date="2018-06" db="EMBL/GenBank/DDBJ databases">
        <title>Actinomadura craniellae sp. nov. isolated from marine sponge Craniella sp.</title>
        <authorList>
            <person name="Li L."/>
            <person name="Xu Q.H."/>
            <person name="Lin H.W."/>
            <person name="Lu Y.H."/>
        </authorList>
    </citation>
    <scope>NUCLEOTIDE SEQUENCE [LARGE SCALE GENOMIC DNA]</scope>
    <source>
        <strain evidence="4 5">LHW63021</strain>
    </source>
</reference>
<evidence type="ECO:0000313" key="5">
    <source>
        <dbReference type="Proteomes" id="UP000251891"/>
    </source>
</evidence>
<accession>A0A365GX98</accession>
<evidence type="ECO:0000313" key="4">
    <source>
        <dbReference type="EMBL" id="RAY11388.1"/>
    </source>
</evidence>
<keyword evidence="5" id="KW-1185">Reference proteome</keyword>
<protein>
    <recommendedName>
        <fullName evidence="6">Polysaccharide chain length determinant N-terminal domain-containing protein</fullName>
    </recommendedName>
</protein>
<keyword evidence="2" id="KW-1133">Transmembrane helix</keyword>
<evidence type="ECO:0000256" key="2">
    <source>
        <dbReference type="SAM" id="Phobius"/>
    </source>
</evidence>
<dbReference type="RefSeq" id="WP_111871580.1">
    <property type="nucleotide sequence ID" value="NZ_QLYX01000019.1"/>
</dbReference>
<feature type="transmembrane region" description="Helical" evidence="2">
    <location>
        <begin position="274"/>
        <end position="297"/>
    </location>
</feature>
<keyword evidence="3" id="KW-0732">Signal</keyword>
<keyword evidence="2" id="KW-0472">Membrane</keyword>
<keyword evidence="2" id="KW-0812">Transmembrane</keyword>
<organism evidence="4 5">
    <name type="scientific">Actinomadura craniellae</name>
    <dbReference type="NCBI Taxonomy" id="2231787"/>
    <lineage>
        <taxon>Bacteria</taxon>
        <taxon>Bacillati</taxon>
        <taxon>Actinomycetota</taxon>
        <taxon>Actinomycetes</taxon>
        <taxon>Streptosporangiales</taxon>
        <taxon>Thermomonosporaceae</taxon>
        <taxon>Actinomadura</taxon>
    </lineage>
</organism>
<feature type="coiled-coil region" evidence="1">
    <location>
        <begin position="224"/>
        <end position="251"/>
    </location>
</feature>
<dbReference type="Proteomes" id="UP000251891">
    <property type="component" value="Unassembled WGS sequence"/>
</dbReference>
<proteinExistence type="predicted"/>
<gene>
    <name evidence="4" type="ORF">DPM19_30660</name>
</gene>
<dbReference type="EMBL" id="QLYX01000019">
    <property type="protein sequence ID" value="RAY11388.1"/>
    <property type="molecule type" value="Genomic_DNA"/>
</dbReference>
<feature type="signal peptide" evidence="3">
    <location>
        <begin position="1"/>
        <end position="32"/>
    </location>
</feature>
<feature type="chain" id="PRO_5039213116" description="Polysaccharide chain length determinant N-terminal domain-containing protein" evidence="3">
    <location>
        <begin position="33"/>
        <end position="321"/>
    </location>
</feature>
<dbReference type="AlphaFoldDB" id="A0A365GX98"/>
<sequence>MELMEFGRRHRALVVPLAAVPLLAAAAGAGWAAAQPAEYRHAVDVQVPAPGPQASAAAVEQSVSTYRTLISSSRVVAAVERQTGVRAATVRAGLDTQRPAQGAQRGTLVRVVYVGPERTRAPEITRAAAVVALDELVRPLLATARQTETEAAATVDAARSVLTALSRRYGGLPTEEYRSLQSQVAALEAERDAPTGNRSPGDVVQAIEKRKRRLAVLAPRVVEAQALQDRLAQTNRKHADAQQVTRDLQARLTSADAALAPSAARAFPVSRTPVVLRTAAVGAGVGLLLAVVIFLVAAPRRRPVPVPPAETGPRPEPLRLT</sequence>
<evidence type="ECO:0000256" key="3">
    <source>
        <dbReference type="SAM" id="SignalP"/>
    </source>
</evidence>
<evidence type="ECO:0000256" key="1">
    <source>
        <dbReference type="SAM" id="Coils"/>
    </source>
</evidence>